<feature type="transmembrane region" description="Helical" evidence="1">
    <location>
        <begin position="129"/>
        <end position="149"/>
    </location>
</feature>
<dbReference type="Gene3D" id="1.10.1760.20">
    <property type="match status" value="1"/>
</dbReference>
<accession>A0A6J6SEV5</accession>
<dbReference type="PANTHER" id="PTHR34295:SF1">
    <property type="entry name" value="BIOTIN TRANSPORTER BIOY"/>
    <property type="match status" value="1"/>
</dbReference>
<dbReference type="PANTHER" id="PTHR34295">
    <property type="entry name" value="BIOTIN TRANSPORTER BIOY"/>
    <property type="match status" value="1"/>
</dbReference>
<keyword evidence="1" id="KW-0472">Membrane</keyword>
<dbReference type="GO" id="GO:0015225">
    <property type="term" value="F:biotin transmembrane transporter activity"/>
    <property type="evidence" value="ECO:0007669"/>
    <property type="project" value="InterPro"/>
</dbReference>
<evidence type="ECO:0000313" key="2">
    <source>
        <dbReference type="EMBL" id="CAB4732829.1"/>
    </source>
</evidence>
<dbReference type="Pfam" id="PF02632">
    <property type="entry name" value="BioY"/>
    <property type="match status" value="1"/>
</dbReference>
<protein>
    <submittedName>
        <fullName evidence="2">Unannotated protein</fullName>
    </submittedName>
</protein>
<sequence length="198" mass="20926">MAFAAPQPRVIADVVPVAWVRNVVLVVGGAAFVAASAQFAFYLPWNPVVPLTLQTFAVVLSAGVLGQWRGTAAMLLYAVVGSLGAPIFRLGDSGFGGATYGYIVSFIVAAFIVGRIAENGSTRTFWRAVALMVIGNVVIYVIGTAWLKYSTGLPWFGAESAWSYGVRDFLVGDALKILAAAGLLPLAWKLLRKAGLTD</sequence>
<proteinExistence type="predicted"/>
<gene>
    <name evidence="2" type="ORF">UFOPK2786_00294</name>
</gene>
<organism evidence="2">
    <name type="scientific">freshwater metagenome</name>
    <dbReference type="NCBI Taxonomy" id="449393"/>
    <lineage>
        <taxon>unclassified sequences</taxon>
        <taxon>metagenomes</taxon>
        <taxon>ecological metagenomes</taxon>
    </lineage>
</organism>
<dbReference type="AlphaFoldDB" id="A0A6J6SEV5"/>
<feature type="transmembrane region" description="Helical" evidence="1">
    <location>
        <begin position="23"/>
        <end position="42"/>
    </location>
</feature>
<dbReference type="GO" id="GO:0005886">
    <property type="term" value="C:plasma membrane"/>
    <property type="evidence" value="ECO:0007669"/>
    <property type="project" value="InterPro"/>
</dbReference>
<name>A0A6J6SEV5_9ZZZZ</name>
<keyword evidence="1" id="KW-1133">Transmembrane helix</keyword>
<dbReference type="EMBL" id="CAEZYW010000028">
    <property type="protein sequence ID" value="CAB4732829.1"/>
    <property type="molecule type" value="Genomic_DNA"/>
</dbReference>
<feature type="transmembrane region" description="Helical" evidence="1">
    <location>
        <begin position="72"/>
        <end position="91"/>
    </location>
</feature>
<dbReference type="PIRSF" id="PIRSF016661">
    <property type="entry name" value="BioY"/>
    <property type="match status" value="1"/>
</dbReference>
<feature type="transmembrane region" description="Helical" evidence="1">
    <location>
        <begin position="97"/>
        <end position="117"/>
    </location>
</feature>
<evidence type="ECO:0000256" key="1">
    <source>
        <dbReference type="SAM" id="Phobius"/>
    </source>
</evidence>
<keyword evidence="1" id="KW-0812">Transmembrane</keyword>
<feature type="transmembrane region" description="Helical" evidence="1">
    <location>
        <begin position="48"/>
        <end position="65"/>
    </location>
</feature>
<reference evidence="2" key="1">
    <citation type="submission" date="2020-05" db="EMBL/GenBank/DDBJ databases">
        <authorList>
            <person name="Chiriac C."/>
            <person name="Salcher M."/>
            <person name="Ghai R."/>
            <person name="Kavagutti S V."/>
        </authorList>
    </citation>
    <scope>NUCLEOTIDE SEQUENCE</scope>
</reference>
<feature type="transmembrane region" description="Helical" evidence="1">
    <location>
        <begin position="169"/>
        <end position="188"/>
    </location>
</feature>
<dbReference type="InterPro" id="IPR003784">
    <property type="entry name" value="BioY"/>
</dbReference>